<comment type="subunit">
    <text evidence="12 13">Monomer. Binds crRNA and tracrRNA.</text>
</comment>
<evidence type="ECO:0000256" key="13">
    <source>
        <dbReference type="HAMAP-Rule" id="MF_01480"/>
    </source>
</evidence>
<dbReference type="GO" id="GO:0043571">
    <property type="term" value="P:maintenance of CRISPR repeat elements"/>
    <property type="evidence" value="ECO:0007669"/>
    <property type="project" value="UniProtKB-UniRule"/>
</dbReference>
<dbReference type="Gene3D" id="3.30.420.10">
    <property type="entry name" value="Ribonuclease H-like superfamily/Ribonuclease H"/>
    <property type="match status" value="3"/>
</dbReference>
<feature type="active site" description="For RuvC-like nuclease domain" evidence="13">
    <location>
        <position position="8"/>
    </location>
</feature>
<keyword evidence="6 13" id="KW-0378">Hydrolase</keyword>
<evidence type="ECO:0000256" key="7">
    <source>
        <dbReference type="ARBA" id="ARBA00022842"/>
    </source>
</evidence>
<dbReference type="InterPro" id="IPR028629">
    <property type="entry name" value="Cas9"/>
</dbReference>
<accession>A0A1X7MXL1</accession>
<keyword evidence="16" id="KW-1185">Reference proteome</keyword>
<dbReference type="Pfam" id="PF18541">
    <property type="entry name" value="RuvC_III"/>
    <property type="match status" value="1"/>
</dbReference>
<dbReference type="GO" id="GO:0051607">
    <property type="term" value="P:defense response to virus"/>
    <property type="evidence" value="ECO:0007669"/>
    <property type="project" value="UniProtKB-UniRule"/>
</dbReference>
<dbReference type="InterPro" id="IPR033114">
    <property type="entry name" value="HNH_CAS9"/>
</dbReference>
<comment type="function">
    <text evidence="13">CRISPR (clustered regularly interspaced short palindromic repeat) is an adaptive immune system that provides protection against mobile genetic elements (viruses, transposable elements and conjugative plasmids). CRISPR clusters contain spacers, sequences complementary to antecedent mobile elements, and target invading nucleic acids. CRISPR clusters are transcribed and processed into CRISPR RNA (crRNA). In type II CRISPR systems correct processing of pre-crRNA requires a trans-encoded small RNA (tracrRNA), endogenous ribonuclease 3 (rnc) and this protein. The tracrRNA serves as a guide for ribonuclease 3-aided processing of pre-crRNA. Subsequently Cas9/crRNA/tracrRNA endonucleolytically cleaves linear or circular dsDNA target complementary to the spacer; Cas9 is inactive in the absence of the 2 guide RNAs (gRNA). Cas9 recognizes the protospacer adjacent motif (PAM) in the CRISPR repeat sequences to help distinguish self versus nonself, as targets within the bacterial CRISPR locus do not have PAMs. PAM recognition is also required for catalytic activity.</text>
</comment>
<evidence type="ECO:0000256" key="3">
    <source>
        <dbReference type="ARBA" id="ARBA00022722"/>
    </source>
</evidence>
<comment type="similarity">
    <text evidence="2">Belongs to the CRISPR-associated protein Cas9 family. Subtype II-A subfamily.</text>
</comment>
<feature type="binding site" evidence="13">
    <location>
        <position position="719"/>
    </location>
    <ligand>
        <name>Mg(2+)</name>
        <dbReference type="ChEBI" id="CHEBI:18420"/>
        <label>2</label>
    </ligand>
</feature>
<dbReference type="InterPro" id="IPR040619">
    <property type="entry name" value="Cas9_alpha-helical_lobe"/>
</dbReference>
<feature type="binding site" evidence="13">
    <location>
        <position position="8"/>
    </location>
    <ligand>
        <name>Mg(2+)</name>
        <dbReference type="ChEBI" id="CHEBI:18420"/>
        <label>2</label>
    </ligand>
</feature>
<dbReference type="Proteomes" id="UP000193435">
    <property type="component" value="Unassembled WGS sequence"/>
</dbReference>
<evidence type="ECO:0000256" key="11">
    <source>
        <dbReference type="ARBA" id="ARBA00023211"/>
    </source>
</evidence>
<evidence type="ECO:0000256" key="2">
    <source>
        <dbReference type="ARBA" id="ARBA00005244"/>
    </source>
</evidence>
<dbReference type="Pfam" id="PF18470">
    <property type="entry name" value="Cas9_a"/>
    <property type="match status" value="1"/>
</dbReference>
<dbReference type="GO" id="GO:0046872">
    <property type="term" value="F:metal ion binding"/>
    <property type="evidence" value="ECO:0007669"/>
    <property type="project" value="UniProtKB-UniRule"/>
</dbReference>
<feature type="binding site" evidence="13">
    <location>
        <position position="503"/>
    </location>
    <ligand>
        <name>Mg(2+)</name>
        <dbReference type="ChEBI" id="CHEBI:18420"/>
        <label>1</label>
    </ligand>
</feature>
<dbReference type="GO" id="GO:0016787">
    <property type="term" value="F:hydrolase activity"/>
    <property type="evidence" value="ECO:0007669"/>
    <property type="project" value="UniProtKB-KW"/>
</dbReference>
<evidence type="ECO:0000313" key="15">
    <source>
        <dbReference type="EMBL" id="SMH28858.1"/>
    </source>
</evidence>
<dbReference type="GO" id="GO:0003723">
    <property type="term" value="F:RNA binding"/>
    <property type="evidence" value="ECO:0007669"/>
    <property type="project" value="UniProtKB-UniRule"/>
</dbReference>
<keyword evidence="4 13" id="KW-0479">Metal-binding</keyword>
<evidence type="ECO:0000256" key="5">
    <source>
        <dbReference type="ARBA" id="ARBA00022759"/>
    </source>
</evidence>
<dbReference type="RefSeq" id="WP_085559189.1">
    <property type="nucleotide sequence ID" value="NZ_FOAH01000026.1"/>
</dbReference>
<keyword evidence="5 13" id="KW-0255">Endonuclease</keyword>
<feature type="binding site" evidence="13">
    <location>
        <position position="507"/>
    </location>
    <ligand>
        <name>Mg(2+)</name>
        <dbReference type="ChEBI" id="CHEBI:18420"/>
        <label>1</label>
    </ligand>
</feature>
<feature type="domain" description="HNH Cas9-type" evidence="14">
    <location>
        <begin position="511"/>
        <end position="661"/>
    </location>
</feature>
<organism evidence="15 16">
    <name type="scientific">Carnobacterium iners</name>
    <dbReference type="NCBI Taxonomy" id="1073423"/>
    <lineage>
        <taxon>Bacteria</taxon>
        <taxon>Bacillati</taxon>
        <taxon>Bacillota</taxon>
        <taxon>Bacilli</taxon>
        <taxon>Lactobacillales</taxon>
        <taxon>Carnobacteriaceae</taxon>
        <taxon>Carnobacterium</taxon>
    </lineage>
</organism>
<reference evidence="15 16" key="1">
    <citation type="submission" date="2017-04" db="EMBL/GenBank/DDBJ databases">
        <authorList>
            <person name="Afonso C.L."/>
            <person name="Miller P.J."/>
            <person name="Scott M.A."/>
            <person name="Spackman E."/>
            <person name="Goraichik I."/>
            <person name="Dimitrov K.M."/>
            <person name="Suarez D.L."/>
            <person name="Swayne D.E."/>
        </authorList>
    </citation>
    <scope>NUCLEOTIDE SEQUENCE [LARGE SCALE GENOMIC DNA]</scope>
    <source>
        <strain evidence="15 16">LMG26642</strain>
    </source>
</reference>
<dbReference type="EMBL" id="FXBJ01000002">
    <property type="protein sequence ID" value="SMH28858.1"/>
    <property type="molecule type" value="Genomic_DNA"/>
</dbReference>
<evidence type="ECO:0000256" key="10">
    <source>
        <dbReference type="ARBA" id="ARBA00023125"/>
    </source>
</evidence>
<name>A0A1X7MXL1_9LACT</name>
<keyword evidence="8 13" id="KW-0694">RNA-binding</keyword>
<keyword evidence="11" id="KW-0464">Manganese</keyword>
<dbReference type="InterPro" id="IPR036397">
    <property type="entry name" value="RNaseH_sf"/>
</dbReference>
<comment type="domain">
    <text evidence="13">Has 2 endonuclease domains. The discontinuous RuvC-like domain cleaves the target DNA noncomplementary to crRNA while the HNH nuclease domain cleaves the target DNA complementary to crRNA.</text>
</comment>
<evidence type="ECO:0000256" key="4">
    <source>
        <dbReference type="ARBA" id="ARBA00022723"/>
    </source>
</evidence>
<dbReference type="NCBIfam" id="TIGR01865">
    <property type="entry name" value="cas_Csn1"/>
    <property type="match status" value="1"/>
</dbReference>
<evidence type="ECO:0000313" key="16">
    <source>
        <dbReference type="Proteomes" id="UP000193435"/>
    </source>
</evidence>
<feature type="binding site" evidence="13">
    <location>
        <position position="507"/>
    </location>
    <ligand>
        <name>Mg(2+)</name>
        <dbReference type="ChEBI" id="CHEBI:18420"/>
        <label>2</label>
    </ligand>
</feature>
<keyword evidence="10 13" id="KW-0238">DNA-binding</keyword>
<dbReference type="InterPro" id="IPR003615">
    <property type="entry name" value="HNH_nuc"/>
</dbReference>
<dbReference type="Pfam" id="PF13395">
    <property type="entry name" value="HNH_4"/>
    <property type="match status" value="1"/>
</dbReference>
<dbReference type="EC" id="3.1.-.-" evidence="13"/>
<dbReference type="STRING" id="1073423.SAMN04488700_0989"/>
<protein>
    <recommendedName>
        <fullName evidence="13">CRISPR-associated endonuclease Cas9</fullName>
        <ecNumber evidence="13">3.1.-.-</ecNumber>
    </recommendedName>
</protein>
<keyword evidence="7 13" id="KW-0460">Magnesium</keyword>
<comment type="cofactor">
    <cofactor evidence="1 13">
        <name>Mg(2+)</name>
        <dbReference type="ChEBI" id="CHEBI:18420"/>
    </cofactor>
</comment>
<gene>
    <name evidence="13" type="primary">cas9</name>
    <name evidence="15" type="ORF">SAMN04488700_0989</name>
</gene>
<dbReference type="HAMAP" id="MF_01480">
    <property type="entry name" value="Cas9"/>
    <property type="match status" value="1"/>
</dbReference>
<evidence type="ECO:0000259" key="14">
    <source>
        <dbReference type="PROSITE" id="PS51749"/>
    </source>
</evidence>
<keyword evidence="3 13" id="KW-0540">Nuclease</keyword>
<dbReference type="InterPro" id="IPR041383">
    <property type="entry name" value="RuvC_III"/>
</dbReference>
<dbReference type="GO" id="GO:0003677">
    <property type="term" value="F:DNA binding"/>
    <property type="evidence" value="ECO:0007669"/>
    <property type="project" value="UniProtKB-UniRule"/>
</dbReference>
<comment type="similarity">
    <text evidence="13">Belongs to the CRISPR-associated Cas9 family.</text>
</comment>
<dbReference type="OrthoDB" id="9757607at2"/>
<dbReference type="GO" id="GO:0004519">
    <property type="term" value="F:endonuclease activity"/>
    <property type="evidence" value="ECO:0007669"/>
    <property type="project" value="UniProtKB-UniRule"/>
</dbReference>
<keyword evidence="9 13" id="KW-0051">Antiviral defense</keyword>
<evidence type="ECO:0000256" key="1">
    <source>
        <dbReference type="ARBA" id="ARBA00001946"/>
    </source>
</evidence>
<feature type="active site" description="Proton acceptor for HNH nuclease domain" evidence="13">
    <location>
        <position position="582"/>
    </location>
</feature>
<dbReference type="AlphaFoldDB" id="A0A1X7MXL1"/>
<evidence type="ECO:0000256" key="9">
    <source>
        <dbReference type="ARBA" id="ARBA00023118"/>
    </source>
</evidence>
<sequence length="1101" mass="127943">MGYRIGLDIGITSIGYSILKTDENGNPKKIEFLNSVIFPIAENPKDGSSLAAPRREKRGLRRRNRRKNFRKYRTKRLFIESELLTEKDSQTIFEKNADKSIYQLRYEALNERLTNEELFRIFYFFSGHRGFKSNRKAELKESENGPVLTAINETKEALSTSGYRTLGEYYYKDDKFNAHKRNKDYNYLTTPERSLLVEEIKEIISKQREYGNKKLTDKFEEAFIGNQLEKGIFNQQRDFDEGPGGNSPYAGDQIEKMVGWCTFEKEEKRAAKASYTFQYFDLLSIVNNLRVQEYAGELYRPLTSEERQLIIDKAFEKEKITYKDVKKLLTLDEYAKFNLLNYGSKVEPEVTEKKTTFVSLKSYNKLKKAVGKEQLSELSPAVIDEVGYILTAFSSDTSRIREFKNRLDFSNELVEKLLPITFSKFGNLSIKAMKKVIPYLELGDTYDKACSGAGYDFRQNHVDEKYIKENVMNPVVKRATSKTIKVVKQIIRKYGPPDAINIELARELGKSNEERNKIKKRQDENRSYNERVASQISELGFAVNGESIIRLKLWFEQKNLDPYTGLSIPLDDVFSYKYDVDHIIPYSKSFDDQFTNKVLTSTACNREKGNRIPMEYLGNNPIRVKSLEAVANQIKNIKKREKLLKQTFSKEDTDGFKERNLKDTQYISKLLKSYFEQNIIFSESLEQKQKVFVGNGVVTARLRARWGLNKVRDDGDKHHAMDATVVACMTPTLIRMLTLYSRRQEVRANLDLWQTYDEKEDPDFLKLSKIKREQYESLFSKRFPEPWPGFRDELLIRMSEDPKSLIKNYPTVKANYSEQEIMDLKPMFVVRLANHKITGPAHQETIRSAKLLDKGKTVSRMSVDKLKLDKNGEIKTAKWEFYKPSDNGWKIVYEAIRRELEKNNGEGTKAFPKKEFTYEYNGHSHTVRKVQVVQKTTLSVQLNDGEQVADNGSMVRIDVFKTPKKHVFVPIYVSDTIKNELPKKCSAQGKKYLDWPEVDEAEFQFSLYPRDMLHIKHKTGFTAFYNGENKGPVKITDFYGYFTSADIANAQINIVSHDNSFLGKSIGIAGLEKFEKYRVDYFGNYHKVNEKVRQTFQRKKG</sequence>
<evidence type="ECO:0000256" key="8">
    <source>
        <dbReference type="ARBA" id="ARBA00022884"/>
    </source>
</evidence>
<evidence type="ECO:0000256" key="6">
    <source>
        <dbReference type="ARBA" id="ARBA00022801"/>
    </source>
</evidence>
<feature type="binding site" evidence="13">
    <location>
        <position position="8"/>
    </location>
    <ligand>
        <name>Mg(2+)</name>
        <dbReference type="ChEBI" id="CHEBI:18420"/>
        <label>1</label>
    </ligand>
</feature>
<proteinExistence type="inferred from homology"/>
<dbReference type="PROSITE" id="PS51749">
    <property type="entry name" value="HNH_CAS9"/>
    <property type="match status" value="1"/>
</dbReference>
<evidence type="ECO:0000256" key="12">
    <source>
        <dbReference type="ARBA" id="ARBA00046380"/>
    </source>
</evidence>